<dbReference type="EMBL" id="CP136895">
    <property type="protein sequence ID" value="WOL11453.1"/>
    <property type="molecule type" value="Genomic_DNA"/>
</dbReference>
<dbReference type="Pfam" id="PF14111">
    <property type="entry name" value="DUF4283"/>
    <property type="match status" value="1"/>
</dbReference>
<feature type="domain" description="DUF4283" evidence="2">
    <location>
        <begin position="83"/>
        <end position="138"/>
    </location>
</feature>
<sequence length="138" mass="15633">MAILSPFAEDFPRPKKPPDLELMKSNLATEVRGRLEKGKDSSLIPNQGAFEAGRNLKGDKINKIQESAKDKVKIDDAEIKKAREDCKLVLYRKFFGRTPALEMVRNIIPKIRKLKASCKIADLAAGYFAFKFENDVDY</sequence>
<evidence type="ECO:0000313" key="4">
    <source>
        <dbReference type="Proteomes" id="UP001327560"/>
    </source>
</evidence>
<reference evidence="3 4" key="1">
    <citation type="submission" date="2023-10" db="EMBL/GenBank/DDBJ databases">
        <title>Chromosome-scale genome assembly provides insights into flower coloration mechanisms of Canna indica.</title>
        <authorList>
            <person name="Li C."/>
        </authorList>
    </citation>
    <scope>NUCLEOTIDE SEQUENCE [LARGE SCALE GENOMIC DNA]</scope>
    <source>
        <tissue evidence="3">Flower</tissue>
    </source>
</reference>
<dbReference type="InterPro" id="IPR025558">
    <property type="entry name" value="DUF4283"/>
</dbReference>
<feature type="compositionally biased region" description="Basic and acidic residues" evidence="1">
    <location>
        <begin position="10"/>
        <end position="20"/>
    </location>
</feature>
<gene>
    <name evidence="3" type="ORF">Cni_G20216</name>
</gene>
<proteinExistence type="predicted"/>
<dbReference type="Proteomes" id="UP001327560">
    <property type="component" value="Chromosome 6"/>
</dbReference>
<protein>
    <recommendedName>
        <fullName evidence="2">DUF4283 domain-containing protein</fullName>
    </recommendedName>
</protein>
<keyword evidence="4" id="KW-1185">Reference proteome</keyword>
<accession>A0AAQ3KQX5</accession>
<evidence type="ECO:0000259" key="2">
    <source>
        <dbReference type="Pfam" id="PF14111"/>
    </source>
</evidence>
<organism evidence="3 4">
    <name type="scientific">Canna indica</name>
    <name type="common">Indian-shot</name>
    <dbReference type="NCBI Taxonomy" id="4628"/>
    <lineage>
        <taxon>Eukaryota</taxon>
        <taxon>Viridiplantae</taxon>
        <taxon>Streptophyta</taxon>
        <taxon>Embryophyta</taxon>
        <taxon>Tracheophyta</taxon>
        <taxon>Spermatophyta</taxon>
        <taxon>Magnoliopsida</taxon>
        <taxon>Liliopsida</taxon>
        <taxon>Zingiberales</taxon>
        <taxon>Cannaceae</taxon>
        <taxon>Canna</taxon>
    </lineage>
</organism>
<feature type="region of interest" description="Disordered" evidence="1">
    <location>
        <begin position="1"/>
        <end position="20"/>
    </location>
</feature>
<name>A0AAQ3KQX5_9LILI</name>
<evidence type="ECO:0000313" key="3">
    <source>
        <dbReference type="EMBL" id="WOL11453.1"/>
    </source>
</evidence>
<dbReference type="AlphaFoldDB" id="A0AAQ3KQX5"/>
<evidence type="ECO:0000256" key="1">
    <source>
        <dbReference type="SAM" id="MobiDB-lite"/>
    </source>
</evidence>